<reference evidence="1 2" key="1">
    <citation type="submission" date="2015-09" db="EMBL/GenBank/DDBJ databases">
        <title>Draft genome of the parasitic nematode Teladorsagia circumcincta isolate WARC Sus (inbred).</title>
        <authorList>
            <person name="Mitreva M."/>
        </authorList>
    </citation>
    <scope>NUCLEOTIDE SEQUENCE [LARGE SCALE GENOMIC DNA]</scope>
    <source>
        <strain evidence="1 2">S</strain>
    </source>
</reference>
<gene>
    <name evidence="1" type="ORF">TELCIR_06207</name>
</gene>
<evidence type="ECO:0000313" key="1">
    <source>
        <dbReference type="EMBL" id="PIO71877.1"/>
    </source>
</evidence>
<proteinExistence type="predicted"/>
<accession>A0A2G9UNU0</accession>
<protein>
    <submittedName>
        <fullName evidence="1">Uncharacterized protein</fullName>
    </submittedName>
</protein>
<evidence type="ECO:0000313" key="2">
    <source>
        <dbReference type="Proteomes" id="UP000230423"/>
    </source>
</evidence>
<dbReference type="OrthoDB" id="5873067at2759"/>
<dbReference type="EMBL" id="KZ345822">
    <property type="protein sequence ID" value="PIO71877.1"/>
    <property type="molecule type" value="Genomic_DNA"/>
</dbReference>
<dbReference type="Proteomes" id="UP000230423">
    <property type="component" value="Unassembled WGS sequence"/>
</dbReference>
<keyword evidence="2" id="KW-1185">Reference proteome</keyword>
<organism evidence="1 2">
    <name type="scientific">Teladorsagia circumcincta</name>
    <name type="common">Brown stomach worm</name>
    <name type="synonym">Ostertagia circumcincta</name>
    <dbReference type="NCBI Taxonomy" id="45464"/>
    <lineage>
        <taxon>Eukaryota</taxon>
        <taxon>Metazoa</taxon>
        <taxon>Ecdysozoa</taxon>
        <taxon>Nematoda</taxon>
        <taxon>Chromadorea</taxon>
        <taxon>Rhabditida</taxon>
        <taxon>Rhabditina</taxon>
        <taxon>Rhabditomorpha</taxon>
        <taxon>Strongyloidea</taxon>
        <taxon>Trichostrongylidae</taxon>
        <taxon>Teladorsagia</taxon>
    </lineage>
</organism>
<name>A0A2G9UNU0_TELCI</name>
<dbReference type="AlphaFoldDB" id="A0A2G9UNU0"/>
<sequence length="114" mass="12720">MPGLHSKDLINTVEVFSYLHSVDLYFSSTKLLKVRTMVIRKPGDMTSTEIFRALNEGDYVYDAVEENLRRLMLDEKPDAMLPTRACDGDLLSESALAETQVVGCVSNIVAKCCD</sequence>